<feature type="transmembrane region" description="Helical" evidence="9">
    <location>
        <begin position="190"/>
        <end position="212"/>
    </location>
</feature>
<dbReference type="PANTHER" id="PTHR33451">
    <property type="entry name" value="MALATE-2H(+)/NA(+)-LACTATE ANTIPORTER"/>
    <property type="match status" value="1"/>
</dbReference>
<feature type="transmembrane region" description="Helical" evidence="9">
    <location>
        <begin position="277"/>
        <end position="304"/>
    </location>
</feature>
<evidence type="ECO:0000313" key="11">
    <source>
        <dbReference type="EMBL" id="MCM2532109.1"/>
    </source>
</evidence>
<sequence length="442" mass="48856">MDSYNFSVKQVLCLIIITLSGVVWSVIFHHPLVIGFLPGFLVLVLLSIMKKMTLKKLIHISLKGVNKTRIVILILFLVSFLLPSWYLSGTIDQMVLVALHFILPQHFFVLSFIVALGFSMLLGTTVGTLSAIGVPILGTAIVLHLPVEIVAGALVSGAFVGDRTSPFSSSHQLLSHTVEVPVKRQWKAMLLSTLIAITICLCFYGVFDFFVAGKLTLNSKPIHWTDLSWIKFIPPLVLILFVLFRISIVYAFLSSILSAAVIAFLDGSSLPKIAADFWYGINGLGGGFLRMYELLLFLALAGAYNGLLEELNVIQPYLDKWLQTSRSLLGDTFKTLAATLLISFIAANQTLPIILTGRSFLPHWASKYGKEELVRVMGDTTMLFPGMVPWSVLAIMCSTIVGIPLLNYLPYALFLWILPLLTLVISFVKQVRHSKIKRTATA</sequence>
<keyword evidence="12" id="KW-1185">Reference proteome</keyword>
<evidence type="ECO:0000256" key="7">
    <source>
        <dbReference type="ARBA" id="ARBA00023136"/>
    </source>
</evidence>
<dbReference type="Proteomes" id="UP001523262">
    <property type="component" value="Unassembled WGS sequence"/>
</dbReference>
<evidence type="ECO:0000256" key="1">
    <source>
        <dbReference type="ARBA" id="ARBA00004651"/>
    </source>
</evidence>
<keyword evidence="2" id="KW-0813">Transport</keyword>
<gene>
    <name evidence="11" type="ORF">NDK43_06510</name>
</gene>
<name>A0ABT0W718_9BACI</name>
<feature type="transmembrane region" description="Helical" evidence="9">
    <location>
        <begin position="32"/>
        <end position="49"/>
    </location>
</feature>
<evidence type="ECO:0000259" key="10">
    <source>
        <dbReference type="Pfam" id="PF03553"/>
    </source>
</evidence>
<keyword evidence="5 9" id="KW-0812">Transmembrane</keyword>
<dbReference type="InterPro" id="IPR018461">
    <property type="entry name" value="Na/H_Antiport_NhaC-like_C"/>
</dbReference>
<dbReference type="InterPro" id="IPR052180">
    <property type="entry name" value="NhaC_Na-H+_Antiporter"/>
</dbReference>
<evidence type="ECO:0000256" key="9">
    <source>
        <dbReference type="SAM" id="Phobius"/>
    </source>
</evidence>
<comment type="similarity">
    <text evidence="8">Belongs to the NhaC Na(+)/H(+) (TC 2.A.35) antiporter family.</text>
</comment>
<evidence type="ECO:0000313" key="12">
    <source>
        <dbReference type="Proteomes" id="UP001523262"/>
    </source>
</evidence>
<comment type="subcellular location">
    <subcellularLocation>
        <location evidence="1">Cell membrane</location>
        <topology evidence="1">Multi-pass membrane protein</topology>
    </subcellularLocation>
</comment>
<feature type="transmembrane region" description="Helical" evidence="9">
    <location>
        <begin position="382"/>
        <end position="403"/>
    </location>
</feature>
<feature type="transmembrane region" description="Helical" evidence="9">
    <location>
        <begin position="107"/>
        <end position="134"/>
    </location>
</feature>
<dbReference type="PANTHER" id="PTHR33451:SF3">
    <property type="entry name" value="MALATE-2H(+)_NA(+)-LACTATE ANTIPORTER"/>
    <property type="match status" value="1"/>
</dbReference>
<evidence type="ECO:0000256" key="4">
    <source>
        <dbReference type="ARBA" id="ARBA00022475"/>
    </source>
</evidence>
<organism evidence="11 12">
    <name type="scientific">Neobacillus pocheonensis</name>
    <dbReference type="NCBI Taxonomy" id="363869"/>
    <lineage>
        <taxon>Bacteria</taxon>
        <taxon>Bacillati</taxon>
        <taxon>Bacillota</taxon>
        <taxon>Bacilli</taxon>
        <taxon>Bacillales</taxon>
        <taxon>Bacillaceae</taxon>
        <taxon>Neobacillus</taxon>
    </lineage>
</organism>
<accession>A0ABT0W718</accession>
<comment type="caution">
    <text evidence="11">The sequence shown here is derived from an EMBL/GenBank/DDBJ whole genome shotgun (WGS) entry which is preliminary data.</text>
</comment>
<dbReference type="EMBL" id="JAMQCR010000001">
    <property type="protein sequence ID" value="MCM2532109.1"/>
    <property type="molecule type" value="Genomic_DNA"/>
</dbReference>
<keyword evidence="7 9" id="KW-0472">Membrane</keyword>
<proteinExistence type="inferred from homology"/>
<feature type="transmembrane region" description="Helical" evidence="9">
    <location>
        <begin position="409"/>
        <end position="428"/>
    </location>
</feature>
<evidence type="ECO:0000256" key="5">
    <source>
        <dbReference type="ARBA" id="ARBA00022692"/>
    </source>
</evidence>
<keyword evidence="6 9" id="KW-1133">Transmembrane helix</keyword>
<evidence type="ECO:0000256" key="6">
    <source>
        <dbReference type="ARBA" id="ARBA00022989"/>
    </source>
</evidence>
<evidence type="ECO:0000256" key="3">
    <source>
        <dbReference type="ARBA" id="ARBA00022449"/>
    </source>
</evidence>
<reference evidence="11 12" key="1">
    <citation type="submission" date="2022-06" db="EMBL/GenBank/DDBJ databases">
        <authorList>
            <person name="Jeon C.O."/>
        </authorList>
    </citation>
    <scope>NUCLEOTIDE SEQUENCE [LARGE SCALE GENOMIC DNA]</scope>
    <source>
        <strain evidence="11 12">KCTC 13943</strain>
    </source>
</reference>
<protein>
    <submittedName>
        <fullName evidence="11">Sodium:proton antiporter</fullName>
    </submittedName>
</protein>
<feature type="domain" description="Na+/H+ antiporter NhaC-like C-terminal" evidence="10">
    <location>
        <begin position="157"/>
        <end position="427"/>
    </location>
</feature>
<keyword evidence="4" id="KW-1003">Cell membrane</keyword>
<feature type="transmembrane region" description="Helical" evidence="9">
    <location>
        <begin position="70"/>
        <end position="87"/>
    </location>
</feature>
<feature type="transmembrane region" description="Helical" evidence="9">
    <location>
        <begin position="7"/>
        <end position="26"/>
    </location>
</feature>
<keyword evidence="3" id="KW-0050">Antiport</keyword>
<feature type="transmembrane region" description="Helical" evidence="9">
    <location>
        <begin position="232"/>
        <end position="265"/>
    </location>
</feature>
<dbReference type="Pfam" id="PF03553">
    <property type="entry name" value="Na_H_antiporter"/>
    <property type="match status" value="1"/>
</dbReference>
<evidence type="ECO:0000256" key="8">
    <source>
        <dbReference type="ARBA" id="ARBA00038435"/>
    </source>
</evidence>
<evidence type="ECO:0000256" key="2">
    <source>
        <dbReference type="ARBA" id="ARBA00022448"/>
    </source>
</evidence>